<name>A0ABV8RGP2_9SPHN</name>
<dbReference type="PANTHER" id="PTHR39430:SF1">
    <property type="entry name" value="PROTEASE"/>
    <property type="match status" value="1"/>
</dbReference>
<keyword evidence="4" id="KW-1185">Reference proteome</keyword>
<feature type="transmembrane region" description="Helical" evidence="1">
    <location>
        <begin position="249"/>
        <end position="275"/>
    </location>
</feature>
<feature type="transmembrane region" description="Helical" evidence="1">
    <location>
        <begin position="184"/>
        <end position="202"/>
    </location>
</feature>
<feature type="domain" description="CAAX prenyl protease 2/Lysostaphin resistance protein A-like" evidence="2">
    <location>
        <begin position="128"/>
        <end position="221"/>
    </location>
</feature>
<dbReference type="EMBL" id="JBHSDH010000013">
    <property type="protein sequence ID" value="MFC4291670.1"/>
    <property type="molecule type" value="Genomic_DNA"/>
</dbReference>
<keyword evidence="1" id="KW-1133">Transmembrane helix</keyword>
<keyword evidence="1" id="KW-0472">Membrane</keyword>
<accession>A0ABV8RGP2</accession>
<feature type="transmembrane region" description="Helical" evidence="1">
    <location>
        <begin position="209"/>
        <end position="229"/>
    </location>
</feature>
<gene>
    <name evidence="3" type="ORF">ACFOWX_04490</name>
</gene>
<dbReference type="GO" id="GO:0016787">
    <property type="term" value="F:hydrolase activity"/>
    <property type="evidence" value="ECO:0007669"/>
    <property type="project" value="UniProtKB-KW"/>
</dbReference>
<proteinExistence type="predicted"/>
<keyword evidence="3" id="KW-0378">Hydrolase</keyword>
<dbReference type="PANTHER" id="PTHR39430">
    <property type="entry name" value="MEMBRANE-ASSOCIATED PROTEASE-RELATED"/>
    <property type="match status" value="1"/>
</dbReference>
<dbReference type="InterPro" id="IPR003675">
    <property type="entry name" value="Rce1/LyrA-like_dom"/>
</dbReference>
<feature type="transmembrane region" description="Helical" evidence="1">
    <location>
        <begin position="159"/>
        <end position="178"/>
    </location>
</feature>
<evidence type="ECO:0000313" key="4">
    <source>
        <dbReference type="Proteomes" id="UP001595887"/>
    </source>
</evidence>
<dbReference type="EC" id="3.4.-.-" evidence="3"/>
<feature type="transmembrane region" description="Helical" evidence="1">
    <location>
        <begin position="127"/>
        <end position="147"/>
    </location>
</feature>
<organism evidence="3 4">
    <name type="scientific">Sphingorhabdus arenilitoris</name>
    <dbReference type="NCBI Taxonomy" id="1490041"/>
    <lineage>
        <taxon>Bacteria</taxon>
        <taxon>Pseudomonadati</taxon>
        <taxon>Pseudomonadota</taxon>
        <taxon>Alphaproteobacteria</taxon>
        <taxon>Sphingomonadales</taxon>
        <taxon>Sphingomonadaceae</taxon>
        <taxon>Sphingorhabdus</taxon>
    </lineage>
</organism>
<sequence>MDEAEQPAVIRILNHIIAHPAFLMVFGIMTIWLSVGLTASVFFALNPSPAQTEGFESGLGVAVALVSAMAYLLFVLFVERKPLTDFEAEGALREWAWGLAIGAGAMTAIIAVIAAFGGYSVTGSNGLWVVVPLFGMAMQSGIMEEILFRGILFRFAEQWLGSIFALFISALLFGLVHLGNPNASLFAGLAIAIEAGILLGAVYMITRRLWAVIGLHMAWNVTQGGIFGIKVSGTDIPGFLISKTDGPALLTGGAFGAEASLPALIIATALGLYFLRKAWQQGEFVHPSWHRFKTGAAAPNAA</sequence>
<keyword evidence="1" id="KW-0812">Transmembrane</keyword>
<dbReference type="RefSeq" id="WP_381421739.1">
    <property type="nucleotide sequence ID" value="NZ_JBHSDH010000013.1"/>
</dbReference>
<protein>
    <submittedName>
        <fullName evidence="3">CPBP family intramembrane glutamic endopeptidase</fullName>
        <ecNumber evidence="3">3.4.-.-</ecNumber>
    </submittedName>
</protein>
<evidence type="ECO:0000256" key="1">
    <source>
        <dbReference type="SAM" id="Phobius"/>
    </source>
</evidence>
<evidence type="ECO:0000259" key="2">
    <source>
        <dbReference type="Pfam" id="PF02517"/>
    </source>
</evidence>
<comment type="caution">
    <text evidence="3">The sequence shown here is derived from an EMBL/GenBank/DDBJ whole genome shotgun (WGS) entry which is preliminary data.</text>
</comment>
<dbReference type="Proteomes" id="UP001595887">
    <property type="component" value="Unassembled WGS sequence"/>
</dbReference>
<reference evidence="4" key="1">
    <citation type="journal article" date="2019" name="Int. J. Syst. Evol. Microbiol.">
        <title>The Global Catalogue of Microorganisms (GCM) 10K type strain sequencing project: providing services to taxonomists for standard genome sequencing and annotation.</title>
        <authorList>
            <consortium name="The Broad Institute Genomics Platform"/>
            <consortium name="The Broad Institute Genome Sequencing Center for Infectious Disease"/>
            <person name="Wu L."/>
            <person name="Ma J."/>
        </authorList>
    </citation>
    <scope>NUCLEOTIDE SEQUENCE [LARGE SCALE GENOMIC DNA]</scope>
    <source>
        <strain evidence="4">CECT 8531</strain>
    </source>
</reference>
<feature type="transmembrane region" description="Helical" evidence="1">
    <location>
        <begin position="99"/>
        <end position="121"/>
    </location>
</feature>
<dbReference type="Pfam" id="PF02517">
    <property type="entry name" value="Rce1-like"/>
    <property type="match status" value="1"/>
</dbReference>
<evidence type="ECO:0000313" key="3">
    <source>
        <dbReference type="EMBL" id="MFC4291670.1"/>
    </source>
</evidence>
<feature type="transmembrane region" description="Helical" evidence="1">
    <location>
        <begin position="57"/>
        <end position="78"/>
    </location>
</feature>
<feature type="transmembrane region" description="Helical" evidence="1">
    <location>
        <begin position="21"/>
        <end position="45"/>
    </location>
</feature>